<name>D0CA10_ACIB2</name>
<reference evidence="2" key="1">
    <citation type="journal article" date="2012" name="PLoS ONE">
        <title>The success of Acinetobacter species; genetic, metabolic and virulence attributes.</title>
        <authorList>
            <person name="Peleg A.Y."/>
            <person name="de Breij A."/>
            <person name="Adams M.D."/>
            <person name="Cerqueira G.M."/>
            <person name="Mocali S."/>
            <person name="Galardini M."/>
            <person name="Nibbering P.H."/>
            <person name="Earl A.M."/>
            <person name="Ward D.V."/>
            <person name="Paterson D.L."/>
            <person name="Seifert H."/>
            <person name="Dijkshoorn L."/>
        </authorList>
    </citation>
    <scope>NUCLEOTIDE SEQUENCE [LARGE SCALE GENOMIC DNA]</scope>
    <source>
        <strain evidence="2">ATCC 19606 / DSM 30007 / JCM 6841 / CCUG 19606 / CIP 70.34 / NBRC 109757 / NCIMB 12457 / NCTC 12156 / 81</strain>
    </source>
</reference>
<sequence>MRPYSSKDCHVSASPMAQDEMIFQQMLYASRSRPDDL</sequence>
<accession>D0CA10</accession>
<gene>
    <name evidence="1" type="ORF">HMPREF0010_01473</name>
</gene>
<dbReference type="BioCyc" id="ABAU575584-HMP:GM69-1489-MONOMER"/>
<dbReference type="AlphaFoldDB" id="D0CA10"/>
<evidence type="ECO:0000313" key="1">
    <source>
        <dbReference type="EMBL" id="EEX04079.1"/>
    </source>
</evidence>
<evidence type="ECO:0000313" key="2">
    <source>
        <dbReference type="Proteomes" id="UP000005740"/>
    </source>
</evidence>
<dbReference type="Proteomes" id="UP000005740">
    <property type="component" value="Unassembled WGS sequence"/>
</dbReference>
<dbReference type="EMBL" id="GG704573">
    <property type="protein sequence ID" value="EEX04079.1"/>
    <property type="molecule type" value="Genomic_DNA"/>
</dbReference>
<proteinExistence type="predicted"/>
<organism evidence="1 2">
    <name type="scientific">Acinetobacter baumannii (strain ATCC 19606 / DSM 30007 / JCM 6841 / CCUG 19606 / CIP 70.34 / NBRC 109757 / NCIMB 12457 / NCTC 12156 / 81)</name>
    <dbReference type="NCBI Taxonomy" id="575584"/>
    <lineage>
        <taxon>Bacteria</taxon>
        <taxon>Pseudomonadati</taxon>
        <taxon>Pseudomonadota</taxon>
        <taxon>Gammaproteobacteria</taxon>
        <taxon>Moraxellales</taxon>
        <taxon>Moraxellaceae</taxon>
        <taxon>Acinetobacter</taxon>
        <taxon>Acinetobacter calcoaceticus/baumannii complex</taxon>
    </lineage>
</organism>
<protein>
    <submittedName>
        <fullName evidence="1">Uncharacterized protein</fullName>
    </submittedName>
</protein>